<dbReference type="CDD" id="cd01948">
    <property type="entry name" value="EAL"/>
    <property type="match status" value="1"/>
</dbReference>
<dbReference type="NCBIfam" id="TIGR00254">
    <property type="entry name" value="GGDEF"/>
    <property type="match status" value="2"/>
</dbReference>
<feature type="domain" description="PAC" evidence="2">
    <location>
        <begin position="920"/>
        <end position="971"/>
    </location>
</feature>
<feature type="domain" description="GGDEF" evidence="4">
    <location>
        <begin position="1267"/>
        <end position="1394"/>
    </location>
</feature>
<evidence type="ECO:0000259" key="3">
    <source>
        <dbReference type="PROSITE" id="PS50883"/>
    </source>
</evidence>
<dbReference type="InterPro" id="IPR013655">
    <property type="entry name" value="PAS_fold_3"/>
</dbReference>
<dbReference type="PANTHER" id="PTHR44757:SF2">
    <property type="entry name" value="BIOFILM ARCHITECTURE MAINTENANCE PROTEIN MBAA"/>
    <property type="match status" value="1"/>
</dbReference>
<dbReference type="SUPFAM" id="SSF141868">
    <property type="entry name" value="EAL domain-like"/>
    <property type="match status" value="1"/>
</dbReference>
<dbReference type="EMBL" id="JANFYT010000001">
    <property type="protein sequence ID" value="MCQ4812953.1"/>
    <property type="molecule type" value="Genomic_DNA"/>
</dbReference>
<dbReference type="InterPro" id="IPR052155">
    <property type="entry name" value="Biofilm_reg_signaling"/>
</dbReference>
<dbReference type="Gene3D" id="3.20.20.450">
    <property type="entry name" value="EAL domain"/>
    <property type="match status" value="1"/>
</dbReference>
<dbReference type="PROSITE" id="PS50112">
    <property type="entry name" value="PAS"/>
    <property type="match status" value="4"/>
</dbReference>
<dbReference type="InterPro" id="IPR000700">
    <property type="entry name" value="PAS-assoc_C"/>
</dbReference>
<gene>
    <name evidence="5" type="ORF">NE630_00785</name>
</gene>
<evidence type="ECO:0000313" key="5">
    <source>
        <dbReference type="EMBL" id="MCQ4812953.1"/>
    </source>
</evidence>
<reference evidence="5 6" key="1">
    <citation type="submission" date="2022-06" db="EMBL/GenBank/DDBJ databases">
        <title>Isolation of gut microbiota from human fecal samples.</title>
        <authorList>
            <person name="Pamer E.G."/>
            <person name="Barat B."/>
            <person name="Waligurski E."/>
            <person name="Medina S."/>
            <person name="Paddock L."/>
            <person name="Mostad J."/>
        </authorList>
    </citation>
    <scope>NUCLEOTIDE SEQUENCE [LARGE SCALE GENOMIC DNA]</scope>
    <source>
        <strain evidence="5 6">DFI.9.90</strain>
    </source>
</reference>
<dbReference type="Pfam" id="PF00563">
    <property type="entry name" value="EAL"/>
    <property type="match status" value="1"/>
</dbReference>
<dbReference type="RefSeq" id="WP_256181154.1">
    <property type="nucleotide sequence ID" value="NZ_DBEWVB010000239.1"/>
</dbReference>
<evidence type="ECO:0000259" key="1">
    <source>
        <dbReference type="PROSITE" id="PS50112"/>
    </source>
</evidence>
<evidence type="ECO:0000259" key="2">
    <source>
        <dbReference type="PROSITE" id="PS50113"/>
    </source>
</evidence>
<dbReference type="PROSITE" id="PS50887">
    <property type="entry name" value="GGDEF"/>
    <property type="match status" value="2"/>
</dbReference>
<dbReference type="PROSITE" id="PS50113">
    <property type="entry name" value="PAC"/>
    <property type="match status" value="5"/>
</dbReference>
<name>A0AAW5K4Z0_9BACT</name>
<dbReference type="CDD" id="cd00130">
    <property type="entry name" value="PAS"/>
    <property type="match status" value="3"/>
</dbReference>
<dbReference type="CDD" id="cd01949">
    <property type="entry name" value="GGDEF"/>
    <property type="match status" value="1"/>
</dbReference>
<feature type="domain" description="PAC" evidence="2">
    <location>
        <begin position="540"/>
        <end position="591"/>
    </location>
</feature>
<protein>
    <submittedName>
        <fullName evidence="5">EAL domain-containing protein</fullName>
    </submittedName>
</protein>
<evidence type="ECO:0000259" key="4">
    <source>
        <dbReference type="PROSITE" id="PS50887"/>
    </source>
</evidence>
<dbReference type="InterPro" id="IPR000014">
    <property type="entry name" value="PAS"/>
</dbReference>
<comment type="caution">
    <text evidence="5">The sequence shown here is derived from an EMBL/GenBank/DDBJ whole genome shotgun (WGS) entry which is preliminary data.</text>
</comment>
<sequence length="1938" mass="218691">MSNNISDRDVSDKLLSSAWRDFLANTQDFMFVKNTDLAYINCSAAFAGLVGLSSPDGVAGLTDFDIFKDRALAERYRGDDRKILESGEPLLNFIEPLPPKEDGTPRYSSTSKYAFRDESGAVAGIYAVGRDVTIEYEARMSYEREFGYIAELHEGAYASTILDVTEWRLEETHISGRAAPHGKAFASIDEFKDYAVNSVVEGETARDFFRTMTKESLRAVYDSGRRKLEIEYLRAMPDAAPRWMRNDVRFIADPATGHLMAFVSLHDIDEKKREEDKLARAAEEDSMTGLFNHDATLKHIGRYLQTDGRAGVHALMMIDIDNFKSVNDIFGHQTGDDVITDIAAAIKKTFRDTDIVGRIGGDEFMVLMKNAVGKRVIAKKARDLIDALQYDCHTGSGTLELSGSVGVSLYKGGGATLDKLYAEADAALYRAKSEGKNRYAFAESDDKDAEGLSPLDNEPSSAVHLRALLENLEGAVIVCDVNAGGEVKVAYTSPSAFKTFKRTKEQIGDAGRGIFSVALPEDATGLISAIRTAAETDGQLDHTYRTASPDGGVEWRHARGSGLPGSEGGRRVICVITDITEIKEREEQLRFAELRARTALGQSPAMLWEVDLRTREMKFSGFGADEVGYSGRVFKDVPESLLAEGHIRDDYKDEFRRMFADIYAGRDGGEYYLMSKDAGGEYVPVRASFRLLRDEGGGPYYVIGVREPRIVSQELSLYRTMTYGGVFSIDVDDDFTLLYGNDRYYAIHGYTRESMAELLDNKCRRFIHPRDRELAHEAVSGVITSGGSETSFIMRIITSGGDTRYIRVSGEFEKRENGHTVMNGVVMDVTEQKLTELTLRQKALELDSIIQSTPGGIFSYSAEEDEQFTFVSENMLKMLGYTRDEFIRKFDNRFSPMVWHEDRERVLAEINEQIEGSDFDKCEYRIETGNGELKWVHDVGHLVVDGDGWRWFYVVIVDITAQKVAEEELRRQRQALTDRYRRIMEMRDGSDKDAIGSFSFNLTRNTCGDGHAASESIRSLQESGTVDGFFENAYARNTDPDQRKEFRAIFNRAALLRAHERGETSLSFEHKFMIEPGRPSWIRTNIVMVKNPETGDVEGYTCAKNIEAEKTTRMLVDKFIDIEYEFAALIDVKNETFSVVKRREGAAFLPPLGLSDYSDVIMNRLMKCVPAGAQEQALDFLSLERITEELEKRGAYKCYISLRAEDGHMERKRWSYTYLDSSRSVIACMRRDVTDVYASETDAVTGIYNYSGFRRAVRRMIADNPEIDFCMIRMDLDHFKVYNDLYGIRAGDELLAAIGAVGRSHSASLRVYGHLQGDHFIACVPVKGLDVRRSIDDVAKKLRAIQPDFSFVVRCGIYNIDDSGLDVGIMGDRALMALRSTKGRYDADFAYYDESMRAEVFEKQELASAMKQALSGGEFRVYLQPQYDQANGKIVGAEALARWFHKGEILSPAKFIEVFEQNGFIMQLDEYIWEQVCALMRRWLDEGRPVVPISVNISRIDIYNPKLRKILNGLVEKYRLSTEMLRLEITETAYTQNPGQLIGVVKRLREDGFFVEMDDFGSGYSSLNMLKDVVVDMIKLDMRFLSASAGDGRSGMILNAMVRMAHWLNVPVIAEGVETPRQADFLKTIGCSLAQGYLYAKPMPAAEFEECLSAGGTTPLNAEARVASFFNNSEFWDAESQATVIFNSFVGAACIVEYKEGCGEILRANDRFFEETGLTGDEFRLARLDVMKFMRPEDRALMAGAIDNAAKTDREAYCETRWERRAKQSGILWFGIRMRVIAHAVDRCIIYATIENVTRRKEMEAVLRAENEKNRLLIDFMDAMVFDYDYDTDTMIYKLRRHDSGFTTVRRERYLAGLAERKIIRQDCVEPMRALYAEAARAPVRGIFDYAADDKGSGWHWNRAHYVSMANEEGRVCRMVGVVNNIEDKSGSGQEPDR</sequence>
<dbReference type="Pfam" id="PF08448">
    <property type="entry name" value="PAS_4"/>
    <property type="match status" value="1"/>
</dbReference>
<dbReference type="PROSITE" id="PS50883">
    <property type="entry name" value="EAL"/>
    <property type="match status" value="1"/>
</dbReference>
<feature type="domain" description="PAC" evidence="2">
    <location>
        <begin position="790"/>
        <end position="841"/>
    </location>
</feature>
<dbReference type="InterPro" id="IPR035965">
    <property type="entry name" value="PAS-like_dom_sf"/>
</dbReference>
<organism evidence="5 6">
    <name type="scientific">Cloacibacillus evryensis</name>
    <dbReference type="NCBI Taxonomy" id="508460"/>
    <lineage>
        <taxon>Bacteria</taxon>
        <taxon>Thermotogati</taxon>
        <taxon>Synergistota</taxon>
        <taxon>Synergistia</taxon>
        <taxon>Synergistales</taxon>
        <taxon>Synergistaceae</taxon>
        <taxon>Cloacibacillus</taxon>
    </lineage>
</organism>
<feature type="domain" description="GGDEF" evidence="4">
    <location>
        <begin position="311"/>
        <end position="444"/>
    </location>
</feature>
<feature type="domain" description="PAS" evidence="1">
    <location>
        <begin position="842"/>
        <end position="917"/>
    </location>
</feature>
<dbReference type="Gene3D" id="3.30.70.270">
    <property type="match status" value="2"/>
</dbReference>
<feature type="domain" description="PAC" evidence="2">
    <location>
        <begin position="226"/>
        <end position="280"/>
    </location>
</feature>
<dbReference type="InterPro" id="IPR000160">
    <property type="entry name" value="GGDEF_dom"/>
</dbReference>
<dbReference type="SMART" id="SM00091">
    <property type="entry name" value="PAS"/>
    <property type="match status" value="5"/>
</dbReference>
<dbReference type="InterPro" id="IPR043128">
    <property type="entry name" value="Rev_trsase/Diguanyl_cyclase"/>
</dbReference>
<dbReference type="InterPro" id="IPR001610">
    <property type="entry name" value="PAC"/>
</dbReference>
<feature type="domain" description="PAC" evidence="2">
    <location>
        <begin position="92"/>
        <end position="144"/>
    </location>
</feature>
<dbReference type="Pfam" id="PF08447">
    <property type="entry name" value="PAS_3"/>
    <property type="match status" value="2"/>
</dbReference>
<dbReference type="PANTHER" id="PTHR44757">
    <property type="entry name" value="DIGUANYLATE CYCLASE DGCP"/>
    <property type="match status" value="1"/>
</dbReference>
<feature type="domain" description="EAL" evidence="3">
    <location>
        <begin position="1403"/>
        <end position="1656"/>
    </location>
</feature>
<feature type="domain" description="PAS" evidence="1">
    <location>
        <begin position="726"/>
        <end position="786"/>
    </location>
</feature>
<dbReference type="SUPFAM" id="SSF55073">
    <property type="entry name" value="Nucleotide cyclase"/>
    <property type="match status" value="2"/>
</dbReference>
<proteinExistence type="predicted"/>
<feature type="domain" description="PAS" evidence="1">
    <location>
        <begin position="1703"/>
        <end position="1753"/>
    </location>
</feature>
<dbReference type="SMART" id="SM00052">
    <property type="entry name" value="EAL"/>
    <property type="match status" value="1"/>
</dbReference>
<dbReference type="Proteomes" id="UP001205919">
    <property type="component" value="Unassembled WGS sequence"/>
</dbReference>
<dbReference type="InterPro" id="IPR013656">
    <property type="entry name" value="PAS_4"/>
</dbReference>
<dbReference type="Gene3D" id="3.30.450.20">
    <property type="entry name" value="PAS domain"/>
    <property type="match status" value="6"/>
</dbReference>
<dbReference type="NCBIfam" id="TIGR00229">
    <property type="entry name" value="sensory_box"/>
    <property type="match status" value="2"/>
</dbReference>
<keyword evidence="6" id="KW-1185">Reference proteome</keyword>
<dbReference type="Pfam" id="PF00990">
    <property type="entry name" value="GGDEF"/>
    <property type="match status" value="2"/>
</dbReference>
<accession>A0AAW5K4Z0</accession>
<dbReference type="SMART" id="SM00086">
    <property type="entry name" value="PAC"/>
    <property type="match status" value="7"/>
</dbReference>
<evidence type="ECO:0000313" key="6">
    <source>
        <dbReference type="Proteomes" id="UP001205919"/>
    </source>
</evidence>
<dbReference type="InterPro" id="IPR029787">
    <property type="entry name" value="Nucleotide_cyclase"/>
</dbReference>
<dbReference type="InterPro" id="IPR001633">
    <property type="entry name" value="EAL_dom"/>
</dbReference>
<dbReference type="SUPFAM" id="SSF55785">
    <property type="entry name" value="PYP-like sensor domain (PAS domain)"/>
    <property type="match status" value="7"/>
</dbReference>
<dbReference type="SMART" id="SM00267">
    <property type="entry name" value="GGDEF"/>
    <property type="match status" value="1"/>
</dbReference>
<feature type="domain" description="PAS" evidence="1">
    <location>
        <begin position="461"/>
        <end position="537"/>
    </location>
</feature>
<dbReference type="InterPro" id="IPR035919">
    <property type="entry name" value="EAL_sf"/>
</dbReference>